<evidence type="ECO:0000256" key="1">
    <source>
        <dbReference type="SAM" id="MobiDB-lite"/>
    </source>
</evidence>
<dbReference type="VEuPathDB" id="FungiDB:SJAG_02409"/>
<evidence type="ECO:0000313" key="5">
    <source>
        <dbReference type="Proteomes" id="UP000001744"/>
    </source>
</evidence>
<protein>
    <recommendedName>
        <fullName evidence="2">Stc1 domain-containing protein</fullName>
    </recommendedName>
</protein>
<accession>B6K2E2</accession>
<reference evidence="3 5" key="1">
    <citation type="journal article" date="2011" name="Science">
        <title>Comparative functional genomics of the fission yeasts.</title>
        <authorList>
            <person name="Rhind N."/>
            <person name="Chen Z."/>
            <person name="Yassour M."/>
            <person name="Thompson D.A."/>
            <person name="Haas B.J."/>
            <person name="Habib N."/>
            <person name="Wapinski I."/>
            <person name="Roy S."/>
            <person name="Lin M.F."/>
            <person name="Heiman D.I."/>
            <person name="Young S.K."/>
            <person name="Furuya K."/>
            <person name="Guo Y."/>
            <person name="Pidoux A."/>
            <person name="Chen H.M."/>
            <person name="Robbertse B."/>
            <person name="Goldberg J.M."/>
            <person name="Aoki K."/>
            <person name="Bayne E.H."/>
            <person name="Berlin A.M."/>
            <person name="Desjardins C.A."/>
            <person name="Dobbs E."/>
            <person name="Dukaj L."/>
            <person name="Fan L."/>
            <person name="FitzGerald M.G."/>
            <person name="French C."/>
            <person name="Gujja S."/>
            <person name="Hansen K."/>
            <person name="Keifenheim D."/>
            <person name="Levin J.Z."/>
            <person name="Mosher R.A."/>
            <person name="Mueller C.A."/>
            <person name="Pfiffner J."/>
            <person name="Priest M."/>
            <person name="Russ C."/>
            <person name="Smialowska A."/>
            <person name="Swoboda P."/>
            <person name="Sykes S.M."/>
            <person name="Vaughn M."/>
            <person name="Vengrova S."/>
            <person name="Yoder R."/>
            <person name="Zeng Q."/>
            <person name="Allshire R."/>
            <person name="Baulcombe D."/>
            <person name="Birren B.W."/>
            <person name="Brown W."/>
            <person name="Ekwall K."/>
            <person name="Kellis M."/>
            <person name="Leatherwood J."/>
            <person name="Levin H."/>
            <person name="Margalit H."/>
            <person name="Martienssen R."/>
            <person name="Nieduszynski C.A."/>
            <person name="Spatafora J.W."/>
            <person name="Friedman N."/>
            <person name="Dalgaard J.Z."/>
            <person name="Baumann P."/>
            <person name="Niki H."/>
            <person name="Regev A."/>
            <person name="Nusbaum C."/>
        </authorList>
    </citation>
    <scope>NUCLEOTIDE SEQUENCE [LARGE SCALE GENOMIC DNA]</scope>
    <source>
        <strain evidence="5">yFS275 / FY16936</strain>
    </source>
</reference>
<dbReference type="STRING" id="402676.B6K2E2"/>
<dbReference type="AlphaFoldDB" id="B6K2E2"/>
<organism evidence="3 5">
    <name type="scientific">Schizosaccharomyces japonicus (strain yFS275 / FY16936)</name>
    <name type="common">Fission yeast</name>
    <dbReference type="NCBI Taxonomy" id="402676"/>
    <lineage>
        <taxon>Eukaryota</taxon>
        <taxon>Fungi</taxon>
        <taxon>Dikarya</taxon>
        <taxon>Ascomycota</taxon>
        <taxon>Taphrinomycotina</taxon>
        <taxon>Schizosaccharomycetes</taxon>
        <taxon>Schizosaccharomycetales</taxon>
        <taxon>Schizosaccharomycetaceae</taxon>
        <taxon>Schizosaccharomyces</taxon>
    </lineage>
</organism>
<dbReference type="Gene3D" id="3.30.60.210">
    <property type="entry name" value="Stc1 domain"/>
    <property type="match status" value="2"/>
</dbReference>
<evidence type="ECO:0000259" key="2">
    <source>
        <dbReference type="Pfam" id="PF12898"/>
    </source>
</evidence>
<dbReference type="JaponicusDB" id="SJAG_02409">
    <property type="gene designation" value="stc1"/>
</dbReference>
<keyword evidence="5" id="KW-1185">Reference proteome</keyword>
<dbReference type="InterPro" id="IPR043069">
    <property type="entry name" value="Stc1_sf"/>
</dbReference>
<sequence length="259" mass="29625">MSTFKKKGPKGVSSVRLVPRGTSKSSNMNHTNFLLQCSVCRKKKPRSSFNSNQWEKAFRYERGNRIFLPDALALCTGCSAKNSEILQCTRCEKYKQLDEFSKSQRRTFEPRCKVCVEESTEDNNVDFDNEFVVGTDFLNGGDSDDDDEESYFRDQQRSAKKPVAKKTTVPTVKPALQKQKQQQQQQQQQVPRADAARNTIKSSATTRVQTPIEEEEDDDVIEDTQGVEDDFDEDFDEDEDDFGDDLADTFQRYSANKNT</sequence>
<evidence type="ECO:0000313" key="3">
    <source>
        <dbReference type="EMBL" id="EEB07323.1"/>
    </source>
</evidence>
<feature type="compositionally biased region" description="Low complexity" evidence="1">
    <location>
        <begin position="165"/>
        <end position="189"/>
    </location>
</feature>
<dbReference type="InterPro" id="IPR024630">
    <property type="entry name" value="Stc1"/>
</dbReference>
<dbReference type="EMBL" id="KE651166">
    <property type="protein sequence ID" value="EEB07323.1"/>
    <property type="molecule type" value="Genomic_DNA"/>
</dbReference>
<feature type="compositionally biased region" description="Polar residues" evidence="1">
    <location>
        <begin position="199"/>
        <end position="209"/>
    </location>
</feature>
<feature type="region of interest" description="Disordered" evidence="1">
    <location>
        <begin position="1"/>
        <end position="27"/>
    </location>
</feature>
<proteinExistence type="predicted"/>
<dbReference type="Pfam" id="PF12898">
    <property type="entry name" value="Stc1"/>
    <property type="match status" value="1"/>
</dbReference>
<feature type="region of interest" description="Disordered" evidence="1">
    <location>
        <begin position="136"/>
        <end position="245"/>
    </location>
</feature>
<gene>
    <name evidence="4" type="primary">stc1</name>
    <name evidence="3" type="ORF">SJAG_02409</name>
</gene>
<dbReference type="RefSeq" id="XP_002173616.1">
    <property type="nucleotide sequence ID" value="XM_002173580.2"/>
</dbReference>
<dbReference type="Proteomes" id="UP000001744">
    <property type="component" value="Unassembled WGS sequence"/>
</dbReference>
<dbReference type="GeneID" id="7050055"/>
<dbReference type="HOGENOM" id="CLU_1074252_0_0_1"/>
<feature type="compositionally biased region" description="Acidic residues" evidence="1">
    <location>
        <begin position="212"/>
        <end position="245"/>
    </location>
</feature>
<feature type="domain" description="Stc1" evidence="2">
    <location>
        <begin position="36"/>
        <end position="117"/>
    </location>
</feature>
<name>B6K2E2_SCHJY</name>
<dbReference type="OrthoDB" id="3514033at2759"/>
<evidence type="ECO:0000313" key="4">
    <source>
        <dbReference type="JaponicusDB" id="SJAG_02409"/>
    </source>
</evidence>